<dbReference type="InterPro" id="IPR020476">
    <property type="entry name" value="Nudix_hydrolase"/>
</dbReference>
<dbReference type="Pfam" id="PF02581">
    <property type="entry name" value="TMP-TENI"/>
    <property type="match status" value="1"/>
</dbReference>
<keyword evidence="19" id="KW-1185">Reference proteome</keyword>
<evidence type="ECO:0000313" key="19">
    <source>
        <dbReference type="Proteomes" id="UP000198672"/>
    </source>
</evidence>
<evidence type="ECO:0000256" key="11">
    <source>
        <dbReference type="ARBA" id="ARBA00036904"/>
    </source>
</evidence>
<evidence type="ECO:0000256" key="6">
    <source>
        <dbReference type="ARBA" id="ARBA00022763"/>
    </source>
</evidence>
<dbReference type="InterPro" id="IPR047127">
    <property type="entry name" value="MutT-like"/>
</dbReference>
<dbReference type="InterPro" id="IPR000086">
    <property type="entry name" value="NUDIX_hydrolase_dom"/>
</dbReference>
<evidence type="ECO:0000256" key="5">
    <source>
        <dbReference type="ARBA" id="ARBA00022723"/>
    </source>
</evidence>
<dbReference type="Gene3D" id="3.20.20.70">
    <property type="entry name" value="Aldolase class I"/>
    <property type="match status" value="1"/>
</dbReference>
<dbReference type="GO" id="GO:0046872">
    <property type="term" value="F:metal ion binding"/>
    <property type="evidence" value="ECO:0007669"/>
    <property type="project" value="UniProtKB-KW"/>
</dbReference>
<keyword evidence="6" id="KW-0227">DNA damage</keyword>
<evidence type="ECO:0000259" key="17">
    <source>
        <dbReference type="PROSITE" id="PS51462"/>
    </source>
</evidence>
<dbReference type="GO" id="GO:0044716">
    <property type="term" value="F:8-oxo-GDP phosphatase activity"/>
    <property type="evidence" value="ECO:0007669"/>
    <property type="project" value="TreeGrafter"/>
</dbReference>
<reference evidence="19" key="1">
    <citation type="submission" date="2016-10" db="EMBL/GenBank/DDBJ databases">
        <authorList>
            <person name="Varghese N."/>
            <person name="Submissions S."/>
        </authorList>
    </citation>
    <scope>NUCLEOTIDE SEQUENCE [LARGE SCALE GENOMIC DNA]</scope>
    <source>
        <strain evidence="19">DSM 173</strain>
    </source>
</reference>
<comment type="cofactor">
    <cofactor evidence="1">
        <name>Mg(2+)</name>
        <dbReference type="ChEBI" id="CHEBI:18420"/>
    </cofactor>
</comment>
<dbReference type="Gene3D" id="3.90.79.10">
    <property type="entry name" value="Nucleoside Triphosphate Pyrophosphohydrolase"/>
    <property type="match status" value="1"/>
</dbReference>
<keyword evidence="3" id="KW-0515">Mutator protein</keyword>
<dbReference type="PANTHER" id="PTHR47707">
    <property type="entry name" value="8-OXO-DGTP DIPHOSPHATASE"/>
    <property type="match status" value="1"/>
</dbReference>
<keyword evidence="8" id="KW-0460">Magnesium</keyword>
<dbReference type="GO" id="GO:0006260">
    <property type="term" value="P:DNA replication"/>
    <property type="evidence" value="ECO:0007669"/>
    <property type="project" value="UniProtKB-KW"/>
</dbReference>
<evidence type="ECO:0000256" key="16">
    <source>
        <dbReference type="ARBA" id="ARBA00042798"/>
    </source>
</evidence>
<dbReference type="InterPro" id="IPR013785">
    <property type="entry name" value="Aldolase_TIM"/>
</dbReference>
<dbReference type="GO" id="GO:0044715">
    <property type="term" value="F:8-oxo-dGDP phosphatase activity"/>
    <property type="evidence" value="ECO:0007669"/>
    <property type="project" value="TreeGrafter"/>
</dbReference>
<dbReference type="FunFam" id="3.90.79.10:FF:000014">
    <property type="entry name" value="8-oxo-dGTP diphosphatase MutT"/>
    <property type="match status" value="1"/>
</dbReference>
<evidence type="ECO:0000256" key="4">
    <source>
        <dbReference type="ARBA" id="ARBA00022705"/>
    </source>
</evidence>
<dbReference type="AlphaFoldDB" id="A0A1H3AWY3"/>
<dbReference type="RefSeq" id="WP_425425868.1">
    <property type="nucleotide sequence ID" value="NZ_FNOW01000001.1"/>
</dbReference>
<dbReference type="InterPro" id="IPR015797">
    <property type="entry name" value="NUDIX_hydrolase-like_dom_sf"/>
</dbReference>
<keyword evidence="7" id="KW-0378">Hydrolase</keyword>
<comment type="catalytic activity">
    <reaction evidence="11">
        <text>8-oxo-GTP + H2O = 8-oxo-GMP + diphosphate + H(+)</text>
        <dbReference type="Rhea" id="RHEA:67616"/>
        <dbReference type="ChEBI" id="CHEBI:15377"/>
        <dbReference type="ChEBI" id="CHEBI:15378"/>
        <dbReference type="ChEBI" id="CHEBI:33019"/>
        <dbReference type="ChEBI" id="CHEBI:143553"/>
        <dbReference type="ChEBI" id="CHEBI:145694"/>
    </reaction>
</comment>
<evidence type="ECO:0000256" key="3">
    <source>
        <dbReference type="ARBA" id="ARBA00022457"/>
    </source>
</evidence>
<name>A0A1H3AWY3_ALLWA</name>
<evidence type="ECO:0000256" key="10">
    <source>
        <dbReference type="ARBA" id="ARBA00035861"/>
    </source>
</evidence>
<dbReference type="NCBIfam" id="NF006530">
    <property type="entry name" value="PRK08999.1"/>
    <property type="match status" value="1"/>
</dbReference>
<dbReference type="Proteomes" id="UP000198672">
    <property type="component" value="Unassembled WGS sequence"/>
</dbReference>
<dbReference type="InterPro" id="IPR029119">
    <property type="entry name" value="MutY_C"/>
</dbReference>
<dbReference type="PROSITE" id="PS51462">
    <property type="entry name" value="NUDIX"/>
    <property type="match status" value="1"/>
</dbReference>
<evidence type="ECO:0000256" key="15">
    <source>
        <dbReference type="ARBA" id="ARBA00041979"/>
    </source>
</evidence>
<dbReference type="Pfam" id="PF14815">
    <property type="entry name" value="NUDIX_4"/>
    <property type="match status" value="1"/>
</dbReference>
<dbReference type="PROSITE" id="PS00893">
    <property type="entry name" value="NUDIX_BOX"/>
    <property type="match status" value="1"/>
</dbReference>
<dbReference type="GO" id="GO:0035539">
    <property type="term" value="F:8-oxo-7,8-dihydrodeoxyguanosine triphosphate pyrophosphatase activity"/>
    <property type="evidence" value="ECO:0007669"/>
    <property type="project" value="UniProtKB-EC"/>
</dbReference>
<evidence type="ECO:0000256" key="8">
    <source>
        <dbReference type="ARBA" id="ARBA00022842"/>
    </source>
</evidence>
<evidence type="ECO:0000256" key="7">
    <source>
        <dbReference type="ARBA" id="ARBA00022801"/>
    </source>
</evidence>
<dbReference type="InterPro" id="IPR020084">
    <property type="entry name" value="NUDIX_hydrolase_CS"/>
</dbReference>
<proteinExistence type="inferred from homology"/>
<dbReference type="InterPro" id="IPR022998">
    <property type="entry name" value="ThiamineP_synth_TenI"/>
</dbReference>
<evidence type="ECO:0000256" key="2">
    <source>
        <dbReference type="ARBA" id="ARBA00005582"/>
    </source>
</evidence>
<evidence type="ECO:0000313" key="18">
    <source>
        <dbReference type="EMBL" id="SDX33928.1"/>
    </source>
</evidence>
<sequence>MSVRPIIHVMVGALADADGRILVTQRPAHVHQGGLWEFPGGKLEPQEMPEQGLARELAEELGIEVRASRPLIRIHHDYGDRRVLLDVRRVIDYSGTAHGREGQPLAWLAPEEMDSARFPAADRPIISALRLPSLLLITGADPRQADDFLVRLEQSLACGVRLVQLRAHELSAAAYAQLADAAFERCERVGAKLLLNRDPAEVADCARHGLHLGSRQLMACATRPGCATDLIGASCHDPAQLAHAAALRVDYALLSPVKVTATHPEASPLGWSRFAEWVEAAQVPVYALGGLTADDLPEAIEHGAQGIAAIQGLWNKNNCR</sequence>
<dbReference type="EC" id="3.6.1.55" evidence="12"/>
<protein>
    <recommendedName>
        <fullName evidence="13">8-oxo-dGTP diphosphatase</fullName>
        <ecNumber evidence="12">3.6.1.55</ecNumber>
    </recommendedName>
    <alternativeName>
        <fullName evidence="16">7,8-dihydro-8-oxoguanine-triphosphatase</fullName>
    </alternativeName>
    <alternativeName>
        <fullName evidence="15">Mutator protein MutT</fullName>
    </alternativeName>
    <alternativeName>
        <fullName evidence="14">dGTP pyrophosphohydrolase</fullName>
    </alternativeName>
</protein>
<dbReference type="CDD" id="cd03425">
    <property type="entry name" value="NUDIX_MutT_NudA_like"/>
    <property type="match status" value="1"/>
</dbReference>
<dbReference type="EMBL" id="FNOW01000001">
    <property type="protein sequence ID" value="SDX33928.1"/>
    <property type="molecule type" value="Genomic_DNA"/>
</dbReference>
<gene>
    <name evidence="18" type="ORF">SAMN05421644_101136</name>
</gene>
<dbReference type="SUPFAM" id="SSF51391">
    <property type="entry name" value="Thiamin phosphate synthase"/>
    <property type="match status" value="1"/>
</dbReference>
<accession>A0A1H3AWY3</accession>
<comment type="similarity">
    <text evidence="2">Belongs to the Nudix hydrolase family.</text>
</comment>
<evidence type="ECO:0000256" key="13">
    <source>
        <dbReference type="ARBA" id="ARBA00040794"/>
    </source>
</evidence>
<organism evidence="18 19">
    <name type="scientific">Allochromatium warmingii</name>
    <name type="common">Chromatium warmingii</name>
    <dbReference type="NCBI Taxonomy" id="61595"/>
    <lineage>
        <taxon>Bacteria</taxon>
        <taxon>Pseudomonadati</taxon>
        <taxon>Pseudomonadota</taxon>
        <taxon>Gammaproteobacteria</taxon>
        <taxon>Chromatiales</taxon>
        <taxon>Chromatiaceae</taxon>
        <taxon>Allochromatium</taxon>
    </lineage>
</organism>
<dbReference type="GO" id="GO:0009228">
    <property type="term" value="P:thiamine biosynthetic process"/>
    <property type="evidence" value="ECO:0007669"/>
    <property type="project" value="UniProtKB-KW"/>
</dbReference>
<keyword evidence="9" id="KW-0234">DNA repair</keyword>
<feature type="domain" description="Nudix hydrolase" evidence="17">
    <location>
        <begin position="5"/>
        <end position="131"/>
    </location>
</feature>
<evidence type="ECO:0000256" key="1">
    <source>
        <dbReference type="ARBA" id="ARBA00001946"/>
    </source>
</evidence>
<dbReference type="InterPro" id="IPR036206">
    <property type="entry name" value="ThiamineP_synth_sf"/>
</dbReference>
<dbReference type="GO" id="GO:0006281">
    <property type="term" value="P:DNA repair"/>
    <property type="evidence" value="ECO:0007669"/>
    <property type="project" value="UniProtKB-KW"/>
</dbReference>
<dbReference type="PANTHER" id="PTHR47707:SF1">
    <property type="entry name" value="NUDIX HYDROLASE FAMILY PROTEIN"/>
    <property type="match status" value="1"/>
</dbReference>
<evidence type="ECO:0000256" key="9">
    <source>
        <dbReference type="ARBA" id="ARBA00023204"/>
    </source>
</evidence>
<evidence type="ECO:0000256" key="12">
    <source>
        <dbReference type="ARBA" id="ARBA00038905"/>
    </source>
</evidence>
<keyword evidence="5" id="KW-0479">Metal-binding</keyword>
<dbReference type="CDD" id="cd00564">
    <property type="entry name" value="TMP_TenI"/>
    <property type="match status" value="1"/>
</dbReference>
<keyword evidence="4" id="KW-0235">DNA replication</keyword>
<dbReference type="PRINTS" id="PR00502">
    <property type="entry name" value="NUDIXFAMILY"/>
</dbReference>
<comment type="catalytic activity">
    <reaction evidence="10">
        <text>8-oxo-dGTP + H2O = 8-oxo-dGMP + diphosphate + H(+)</text>
        <dbReference type="Rhea" id="RHEA:31575"/>
        <dbReference type="ChEBI" id="CHEBI:15377"/>
        <dbReference type="ChEBI" id="CHEBI:15378"/>
        <dbReference type="ChEBI" id="CHEBI:33019"/>
        <dbReference type="ChEBI" id="CHEBI:63224"/>
        <dbReference type="ChEBI" id="CHEBI:77896"/>
        <dbReference type="EC" id="3.6.1.55"/>
    </reaction>
</comment>
<evidence type="ECO:0000256" key="14">
    <source>
        <dbReference type="ARBA" id="ARBA00041592"/>
    </source>
</evidence>
<dbReference type="STRING" id="61595.SAMN05421644_101136"/>
<dbReference type="GO" id="GO:0008413">
    <property type="term" value="F:8-oxo-7,8-dihydroguanosine triphosphate pyrophosphatase activity"/>
    <property type="evidence" value="ECO:0007669"/>
    <property type="project" value="TreeGrafter"/>
</dbReference>
<dbReference type="SUPFAM" id="SSF55811">
    <property type="entry name" value="Nudix"/>
    <property type="match status" value="1"/>
</dbReference>